<dbReference type="Proteomes" id="UP000015104">
    <property type="component" value="Unassembled WGS sequence"/>
</dbReference>
<dbReference type="EnsemblMetazoa" id="tetur12g03030.1">
    <property type="protein sequence ID" value="tetur12g03030.1"/>
    <property type="gene ID" value="tetur12g03030"/>
</dbReference>
<proteinExistence type="predicted"/>
<protein>
    <submittedName>
        <fullName evidence="1">Uncharacterized protein</fullName>
    </submittedName>
</protein>
<reference evidence="2" key="1">
    <citation type="submission" date="2011-08" db="EMBL/GenBank/DDBJ databases">
        <authorList>
            <person name="Rombauts S."/>
        </authorList>
    </citation>
    <scope>NUCLEOTIDE SEQUENCE</scope>
    <source>
        <strain evidence="2">London</strain>
    </source>
</reference>
<dbReference type="HOGENOM" id="CLU_2239996_0_0_1"/>
<sequence>MEKEWPVVLPVVGRLSDNLPTDAMFRSDLAECFTPDLMPWNYAIPEGQDYRRVTWTGLAKYLEMEAPDRRELGCCNPGGSRPVGAETIYPKKCSSSLKDTPLSDL</sequence>
<evidence type="ECO:0000313" key="2">
    <source>
        <dbReference type="Proteomes" id="UP000015104"/>
    </source>
</evidence>
<dbReference type="EMBL" id="CAEY01000115">
    <property type="status" value="NOT_ANNOTATED_CDS"/>
    <property type="molecule type" value="Genomic_DNA"/>
</dbReference>
<accession>T1KIY3</accession>
<keyword evidence="2" id="KW-1185">Reference proteome</keyword>
<reference evidence="1" key="2">
    <citation type="submission" date="2015-06" db="UniProtKB">
        <authorList>
            <consortium name="EnsemblMetazoa"/>
        </authorList>
    </citation>
    <scope>IDENTIFICATION</scope>
</reference>
<dbReference type="AlphaFoldDB" id="T1KIY3"/>
<evidence type="ECO:0000313" key="1">
    <source>
        <dbReference type="EnsemblMetazoa" id="tetur12g03030.1"/>
    </source>
</evidence>
<name>T1KIY3_TETUR</name>
<organism evidence="1 2">
    <name type="scientific">Tetranychus urticae</name>
    <name type="common">Two-spotted spider mite</name>
    <dbReference type="NCBI Taxonomy" id="32264"/>
    <lineage>
        <taxon>Eukaryota</taxon>
        <taxon>Metazoa</taxon>
        <taxon>Ecdysozoa</taxon>
        <taxon>Arthropoda</taxon>
        <taxon>Chelicerata</taxon>
        <taxon>Arachnida</taxon>
        <taxon>Acari</taxon>
        <taxon>Acariformes</taxon>
        <taxon>Trombidiformes</taxon>
        <taxon>Prostigmata</taxon>
        <taxon>Eleutherengona</taxon>
        <taxon>Raphignathae</taxon>
        <taxon>Tetranychoidea</taxon>
        <taxon>Tetranychidae</taxon>
        <taxon>Tetranychus</taxon>
    </lineage>
</organism>